<accession>A0A4V1WD32</accession>
<comment type="caution">
    <text evidence="2">The sequence shown here is derived from an EMBL/GenBank/DDBJ whole genome shotgun (WGS) entry which is preliminary data.</text>
</comment>
<organism evidence="2 4">
    <name type="scientific">Bradyrhizobium elkanii</name>
    <dbReference type="NCBI Taxonomy" id="29448"/>
    <lineage>
        <taxon>Bacteria</taxon>
        <taxon>Pseudomonadati</taxon>
        <taxon>Pseudomonadota</taxon>
        <taxon>Alphaproteobacteria</taxon>
        <taxon>Hyphomicrobiales</taxon>
        <taxon>Nitrobacteraceae</taxon>
        <taxon>Bradyrhizobium</taxon>
    </lineage>
</organism>
<protein>
    <submittedName>
        <fullName evidence="2">Uncharacterized protein</fullName>
    </submittedName>
</protein>
<evidence type="ECO:0000313" key="4">
    <source>
        <dbReference type="Proteomes" id="UP000673383"/>
    </source>
</evidence>
<evidence type="ECO:0000256" key="1">
    <source>
        <dbReference type="SAM" id="MobiDB-lite"/>
    </source>
</evidence>
<dbReference type="Proteomes" id="UP000673383">
    <property type="component" value="Unassembled WGS sequence"/>
</dbReference>
<keyword evidence="5" id="KW-1185">Reference proteome</keyword>
<sequence>MSKERQAKEAAQIFRLLRAFRSIRDRAVRRHVIEAVEAMADRREAPDDKADTVNIADNQDRATIRPERGHEGEQ</sequence>
<dbReference type="EMBL" id="JBGBZA010000002">
    <property type="protein sequence ID" value="MEY9318738.1"/>
    <property type="molecule type" value="Genomic_DNA"/>
</dbReference>
<feature type="compositionally biased region" description="Basic and acidic residues" evidence="1">
    <location>
        <begin position="42"/>
        <end position="51"/>
    </location>
</feature>
<feature type="compositionally biased region" description="Basic and acidic residues" evidence="1">
    <location>
        <begin position="58"/>
        <end position="74"/>
    </location>
</feature>
<reference evidence="2" key="1">
    <citation type="submission" date="2021-02" db="EMBL/GenBank/DDBJ databases">
        <title>Genomic Encyclopedia of Type Strains, Phase IV (KMG-V): Genome sequencing to study the core and pangenomes of soil and plant-associated prokaryotes.</title>
        <authorList>
            <person name="Whitman W."/>
        </authorList>
    </citation>
    <scope>NUCLEOTIDE SEQUENCE</scope>
    <source>
        <strain evidence="2">USDA 406</strain>
    </source>
</reference>
<evidence type="ECO:0000313" key="5">
    <source>
        <dbReference type="Proteomes" id="UP001565471"/>
    </source>
</evidence>
<feature type="region of interest" description="Disordered" evidence="1">
    <location>
        <begin position="42"/>
        <end position="74"/>
    </location>
</feature>
<evidence type="ECO:0000313" key="3">
    <source>
        <dbReference type="EMBL" id="MEY9318738.1"/>
    </source>
</evidence>
<dbReference type="EMBL" id="JAFICZ010000001">
    <property type="protein sequence ID" value="MBP1295697.1"/>
    <property type="molecule type" value="Genomic_DNA"/>
</dbReference>
<name>A0A4V1WD32_BRAEL</name>
<dbReference type="AlphaFoldDB" id="A0A4V1WD32"/>
<reference evidence="3 5" key="2">
    <citation type="submission" date="2024-07" db="EMBL/GenBank/DDBJ databases">
        <title>Genomic Encyclopedia of Type Strains, Phase V (KMG-V): Genome sequencing to study the core and pangenomes of soil and plant-associated prokaryotes.</title>
        <authorList>
            <person name="Whitman W."/>
        </authorList>
    </citation>
    <scope>NUCLEOTIDE SEQUENCE [LARGE SCALE GENOMIC DNA]</scope>
    <source>
        <strain evidence="3 5">USDA 415</strain>
    </source>
</reference>
<evidence type="ECO:0000313" key="2">
    <source>
        <dbReference type="EMBL" id="MBP1295697.1"/>
    </source>
</evidence>
<proteinExistence type="predicted"/>
<gene>
    <name evidence="3" type="ORF">ABIF29_005537</name>
    <name evidence="2" type="ORF">JOH49_005450</name>
</gene>
<dbReference type="GeneID" id="92953208"/>
<dbReference type="Proteomes" id="UP001565471">
    <property type="component" value="Unassembled WGS sequence"/>
</dbReference>
<dbReference type="RefSeq" id="WP_016840991.1">
    <property type="nucleotide sequence ID" value="NZ_BJNL01000013.1"/>
</dbReference>